<keyword evidence="2" id="KW-0521">NADP</keyword>
<dbReference type="PANTHER" id="PTHR47706">
    <property type="entry name" value="NMRA-LIKE FAMILY PROTEIN"/>
    <property type="match status" value="1"/>
</dbReference>
<feature type="domain" description="NAD(P)-binding" evidence="4">
    <location>
        <begin position="9"/>
        <end position="109"/>
    </location>
</feature>
<dbReference type="SUPFAM" id="SSF51735">
    <property type="entry name" value="NAD(P)-binding Rossmann-fold domains"/>
    <property type="match status" value="1"/>
</dbReference>
<dbReference type="PANTHER" id="PTHR47706:SF9">
    <property type="entry name" value="NMRA-LIKE DOMAIN-CONTAINING PROTEIN-RELATED"/>
    <property type="match status" value="1"/>
</dbReference>
<evidence type="ECO:0000256" key="1">
    <source>
        <dbReference type="ARBA" id="ARBA00005725"/>
    </source>
</evidence>
<dbReference type="HOGENOM" id="CLU_079104_1_1_1"/>
<dbReference type="InterPro" id="IPR036291">
    <property type="entry name" value="NAD(P)-bd_dom_sf"/>
</dbReference>
<evidence type="ECO:0000313" key="6">
    <source>
        <dbReference type="Proteomes" id="UP000019484"/>
    </source>
</evidence>
<dbReference type="InterPro" id="IPR016040">
    <property type="entry name" value="NAD(P)-bd_dom"/>
</dbReference>
<comment type="similarity">
    <text evidence="1">Belongs to the NmrA-type oxidoreductase family. Isoflavone reductase subfamily.</text>
</comment>
<dbReference type="GeneID" id="19155723"/>
<dbReference type="Gene3D" id="3.40.50.720">
    <property type="entry name" value="NAD(P)-binding Rossmann-like Domain"/>
    <property type="match status" value="1"/>
</dbReference>
<dbReference type="OrthoDB" id="419598at2759"/>
<keyword evidence="6" id="KW-1185">Reference proteome</keyword>
<sequence>MTTTIGIAGISGKFARLLANALLTYPEARIRGLCRSPSKVPASVSSSPQVQVVQGDAFDADALHAFVKGCDVVVCCYLGDDRVMIDGQELLINVCEEEGVPRYVASDWALDYTKLQLGELFPKDPMIHVKAHLDAKKNIKGVHILTGGFLEVLFSPVFGVWDPQNTTFRYWGTGNEVWEGTTYKNSAEYTAAVCLDSAAVGVLRFLGACSTTHEIAATYEKVYGIKPKTECLGSLEELYEQMHRLRKNEPENVYSYMFKFYTYYLLSGRVSVGPNLDNDKYPQVKVVTFEDLFKSVPREELSQLFVKAGQ</sequence>
<reference evidence="5 6" key="1">
    <citation type="submission" date="2013-03" db="EMBL/GenBank/DDBJ databases">
        <title>The Genome Sequence of Capronia coronata CBS 617.96.</title>
        <authorList>
            <consortium name="The Broad Institute Genomics Platform"/>
            <person name="Cuomo C."/>
            <person name="de Hoog S."/>
            <person name="Gorbushina A."/>
            <person name="Walker B."/>
            <person name="Young S.K."/>
            <person name="Zeng Q."/>
            <person name="Gargeya S."/>
            <person name="Fitzgerald M."/>
            <person name="Haas B."/>
            <person name="Abouelleil A."/>
            <person name="Allen A.W."/>
            <person name="Alvarado L."/>
            <person name="Arachchi H.M."/>
            <person name="Berlin A.M."/>
            <person name="Chapman S.B."/>
            <person name="Gainer-Dewar J."/>
            <person name="Goldberg J."/>
            <person name="Griggs A."/>
            <person name="Gujja S."/>
            <person name="Hansen M."/>
            <person name="Howarth C."/>
            <person name="Imamovic A."/>
            <person name="Ireland A."/>
            <person name="Larimer J."/>
            <person name="McCowan C."/>
            <person name="Murphy C."/>
            <person name="Pearson M."/>
            <person name="Poon T.W."/>
            <person name="Priest M."/>
            <person name="Roberts A."/>
            <person name="Saif S."/>
            <person name="Shea T."/>
            <person name="Sisk P."/>
            <person name="Sykes S."/>
            <person name="Wortman J."/>
            <person name="Nusbaum C."/>
            <person name="Birren B."/>
        </authorList>
    </citation>
    <scope>NUCLEOTIDE SEQUENCE [LARGE SCALE GENOMIC DNA]</scope>
    <source>
        <strain evidence="5 6">CBS 617.96</strain>
    </source>
</reference>
<organism evidence="5 6">
    <name type="scientific">Capronia coronata CBS 617.96</name>
    <dbReference type="NCBI Taxonomy" id="1182541"/>
    <lineage>
        <taxon>Eukaryota</taxon>
        <taxon>Fungi</taxon>
        <taxon>Dikarya</taxon>
        <taxon>Ascomycota</taxon>
        <taxon>Pezizomycotina</taxon>
        <taxon>Eurotiomycetes</taxon>
        <taxon>Chaetothyriomycetidae</taxon>
        <taxon>Chaetothyriales</taxon>
        <taxon>Herpotrichiellaceae</taxon>
        <taxon>Capronia</taxon>
    </lineage>
</organism>
<dbReference type="Pfam" id="PF13460">
    <property type="entry name" value="NAD_binding_10"/>
    <property type="match status" value="1"/>
</dbReference>
<accession>W9Z156</accession>
<evidence type="ECO:0000256" key="2">
    <source>
        <dbReference type="ARBA" id="ARBA00022857"/>
    </source>
</evidence>
<dbReference type="STRING" id="1182541.W9Z156"/>
<dbReference type="InterPro" id="IPR051609">
    <property type="entry name" value="NmrA/Isoflavone_reductase-like"/>
</dbReference>
<dbReference type="eggNOG" id="ENOG502S5YP">
    <property type="taxonomic scope" value="Eukaryota"/>
</dbReference>
<protein>
    <recommendedName>
        <fullName evidence="4">NAD(P)-binding domain-containing protein</fullName>
    </recommendedName>
</protein>
<comment type="caution">
    <text evidence="5">The sequence shown here is derived from an EMBL/GenBank/DDBJ whole genome shotgun (WGS) entry which is preliminary data.</text>
</comment>
<proteinExistence type="inferred from homology"/>
<name>W9Z156_9EURO</name>
<dbReference type="EMBL" id="AMWN01000001">
    <property type="protein sequence ID" value="EXJ95695.1"/>
    <property type="molecule type" value="Genomic_DNA"/>
</dbReference>
<dbReference type="RefSeq" id="XP_007719924.1">
    <property type="nucleotide sequence ID" value="XM_007721734.1"/>
</dbReference>
<dbReference type="GO" id="GO:0016491">
    <property type="term" value="F:oxidoreductase activity"/>
    <property type="evidence" value="ECO:0007669"/>
    <property type="project" value="UniProtKB-KW"/>
</dbReference>
<dbReference type="Proteomes" id="UP000019484">
    <property type="component" value="Unassembled WGS sequence"/>
</dbReference>
<gene>
    <name evidence="5" type="ORF">A1O1_00818</name>
</gene>
<keyword evidence="3" id="KW-0560">Oxidoreductase</keyword>
<evidence type="ECO:0000256" key="3">
    <source>
        <dbReference type="ARBA" id="ARBA00023002"/>
    </source>
</evidence>
<dbReference type="AlphaFoldDB" id="W9Z156"/>
<evidence type="ECO:0000259" key="4">
    <source>
        <dbReference type="Pfam" id="PF13460"/>
    </source>
</evidence>
<evidence type="ECO:0000313" key="5">
    <source>
        <dbReference type="EMBL" id="EXJ95695.1"/>
    </source>
</evidence>